<comment type="pathway">
    <text evidence="2">Cofactor biosynthesis; tetrahydrofolate biosynthesis; 7,8-dihydrofolate from 2-amino-4-hydroxy-6-hydroxymethyl-7,8-dihydropteridine diphosphate and 4-aminobenzoate: step 2/2.</text>
</comment>
<dbReference type="GO" id="GO:0004326">
    <property type="term" value="F:tetrahydrofolylpolyglutamate synthase activity"/>
    <property type="evidence" value="ECO:0007669"/>
    <property type="project" value="UniProtKB-EC"/>
</dbReference>
<dbReference type="EMBL" id="AP011801">
    <property type="protein sequence ID" value="BAL58786.1"/>
    <property type="molecule type" value="Genomic_DNA"/>
</dbReference>
<evidence type="ECO:0000256" key="17">
    <source>
        <dbReference type="ARBA" id="ARBA00049161"/>
    </source>
</evidence>
<evidence type="ECO:0000256" key="1">
    <source>
        <dbReference type="ARBA" id="ARBA00001946"/>
    </source>
</evidence>
<evidence type="ECO:0000256" key="9">
    <source>
        <dbReference type="ARBA" id="ARBA00022598"/>
    </source>
</evidence>
<dbReference type="Gene3D" id="3.40.1190.10">
    <property type="entry name" value="Mur-like, catalytic domain"/>
    <property type="match status" value="1"/>
</dbReference>
<dbReference type="GO" id="GO:0005737">
    <property type="term" value="C:cytoplasm"/>
    <property type="evidence" value="ECO:0007669"/>
    <property type="project" value="TreeGrafter"/>
</dbReference>
<evidence type="ECO:0000256" key="8">
    <source>
        <dbReference type="ARBA" id="ARBA00019357"/>
    </source>
</evidence>
<dbReference type="PIRSF" id="PIRSF001563">
    <property type="entry name" value="Folylpolyglu_synth"/>
    <property type="match status" value="1"/>
</dbReference>
<proteinExistence type="inferred from homology"/>
<evidence type="ECO:0000256" key="5">
    <source>
        <dbReference type="ARBA" id="ARBA00011245"/>
    </source>
</evidence>
<keyword evidence="14" id="KW-0289">Folate biosynthesis</keyword>
<evidence type="ECO:0000256" key="4">
    <source>
        <dbReference type="ARBA" id="ARBA00008276"/>
    </source>
</evidence>
<evidence type="ECO:0000256" key="19">
    <source>
        <dbReference type="SAM" id="MobiDB-lite"/>
    </source>
</evidence>
<keyword evidence="13" id="KW-0460">Magnesium</keyword>
<dbReference type="GO" id="GO:0005524">
    <property type="term" value="F:ATP binding"/>
    <property type="evidence" value="ECO:0007669"/>
    <property type="project" value="UniProtKB-KW"/>
</dbReference>
<comment type="catalytic activity">
    <reaction evidence="16">
        <text>(6S)-5,6,7,8-tetrahydrofolyl-(gamma-L-Glu)(n) + L-glutamate + ATP = (6S)-5,6,7,8-tetrahydrofolyl-(gamma-L-Glu)(n+1) + ADP + phosphate + H(+)</text>
        <dbReference type="Rhea" id="RHEA:10580"/>
        <dbReference type="Rhea" id="RHEA-COMP:14738"/>
        <dbReference type="Rhea" id="RHEA-COMP:14740"/>
        <dbReference type="ChEBI" id="CHEBI:15378"/>
        <dbReference type="ChEBI" id="CHEBI:29985"/>
        <dbReference type="ChEBI" id="CHEBI:30616"/>
        <dbReference type="ChEBI" id="CHEBI:43474"/>
        <dbReference type="ChEBI" id="CHEBI:141005"/>
        <dbReference type="ChEBI" id="CHEBI:456216"/>
        <dbReference type="EC" id="6.3.2.17"/>
    </reaction>
</comment>
<dbReference type="InterPro" id="IPR001645">
    <property type="entry name" value="Folylpolyglutamate_synth"/>
</dbReference>
<dbReference type="InterPro" id="IPR013221">
    <property type="entry name" value="Mur_ligase_cen"/>
</dbReference>
<dbReference type="GO" id="GO:0046872">
    <property type="term" value="F:metal ion binding"/>
    <property type="evidence" value="ECO:0007669"/>
    <property type="project" value="UniProtKB-KW"/>
</dbReference>
<dbReference type="EC" id="6.3.2.17" evidence="7"/>
<gene>
    <name evidence="21" type="ORF">HGMM_OP2C334</name>
</gene>
<dbReference type="GO" id="GO:0046656">
    <property type="term" value="P:folic acid biosynthetic process"/>
    <property type="evidence" value="ECO:0007669"/>
    <property type="project" value="UniProtKB-KW"/>
</dbReference>
<feature type="domain" description="Mur ligase central" evidence="20">
    <location>
        <begin position="42"/>
        <end position="183"/>
    </location>
</feature>
<sequence length="457" mass="51093">MDQAIAYLKRLPHTEVKPGLERIRALLEAVGNPHHELRTIHIAGTNGKGSVAVMVASVLQRAGYRVGLYTSPHLISYCERIQINNLPISESDFAQLADELMPIADSMSDTPTQFEFLTAMAFLYFARQKIDIAVIEVGLGGRFDATNVVTPLVSVLTNVELDHTDLLGSTIEQIAWEKAGIAKRDIPLVTGERKPEALRVIERECAAVGAPLIRVRERAKRTDFTWEYQEFNLTPWPPPRAGEGPGERSLRLALLGGYQQENLNIVLEALEVLRQSLVIPKDAVRKGLEQVRWPGRFEVVQHEPYVIVLDGAHNPHAIRALRDDLRRYREKYLDLTPRPPSLKRKGEHSPPSLGEGPGERSREGMRVRGRSTLLFGVLKDKDYKTIAQTLFPEFDEIILVKPDSPRALDPEVLRHWAPQGKIYQDIASGLAAACETEPELLCVTGSLYLIGAVKRLL</sequence>
<evidence type="ECO:0000256" key="16">
    <source>
        <dbReference type="ARBA" id="ARBA00047493"/>
    </source>
</evidence>
<evidence type="ECO:0000256" key="12">
    <source>
        <dbReference type="ARBA" id="ARBA00022840"/>
    </source>
</evidence>
<reference evidence="21" key="2">
    <citation type="journal article" date="2012" name="PLoS ONE">
        <title>A Deeply Branching Thermophilic Bacterium with an Ancient Acetyl-CoA Pathway Dominates a Subsurface Ecosystem.</title>
        <authorList>
            <person name="Takami H."/>
            <person name="Noguchi H."/>
            <person name="Takaki Y."/>
            <person name="Uchiyama I."/>
            <person name="Toyoda A."/>
            <person name="Nishi S."/>
            <person name="Chee G.-J."/>
            <person name="Arai W."/>
            <person name="Nunoura T."/>
            <person name="Itoh T."/>
            <person name="Hattori M."/>
            <person name="Takai K."/>
        </authorList>
    </citation>
    <scope>NUCLEOTIDE SEQUENCE</scope>
</reference>
<name>H5SQM4_ACEAU</name>
<comment type="similarity">
    <text evidence="4 18">Belongs to the folylpolyglutamate synthase family.</text>
</comment>
<evidence type="ECO:0000256" key="14">
    <source>
        <dbReference type="ARBA" id="ARBA00022909"/>
    </source>
</evidence>
<comment type="catalytic activity">
    <reaction evidence="17">
        <text>7,8-dihydropteroate + L-glutamate + ATP = 7,8-dihydrofolate + ADP + phosphate + H(+)</text>
        <dbReference type="Rhea" id="RHEA:23584"/>
        <dbReference type="ChEBI" id="CHEBI:15378"/>
        <dbReference type="ChEBI" id="CHEBI:17839"/>
        <dbReference type="ChEBI" id="CHEBI:29985"/>
        <dbReference type="ChEBI" id="CHEBI:30616"/>
        <dbReference type="ChEBI" id="CHEBI:43474"/>
        <dbReference type="ChEBI" id="CHEBI:57451"/>
        <dbReference type="ChEBI" id="CHEBI:456216"/>
        <dbReference type="EC" id="6.3.2.12"/>
    </reaction>
</comment>
<dbReference type="Gene3D" id="3.90.190.20">
    <property type="entry name" value="Mur ligase, C-terminal domain"/>
    <property type="match status" value="1"/>
</dbReference>
<dbReference type="InterPro" id="IPR036615">
    <property type="entry name" value="Mur_ligase_C_dom_sf"/>
</dbReference>
<evidence type="ECO:0000256" key="6">
    <source>
        <dbReference type="ARBA" id="ARBA00013023"/>
    </source>
</evidence>
<dbReference type="PANTHER" id="PTHR11136:SF0">
    <property type="entry name" value="DIHYDROFOLATE SYNTHETASE-RELATED"/>
    <property type="match status" value="1"/>
</dbReference>
<evidence type="ECO:0000256" key="13">
    <source>
        <dbReference type="ARBA" id="ARBA00022842"/>
    </source>
</evidence>
<dbReference type="SUPFAM" id="SSF53244">
    <property type="entry name" value="MurD-like peptide ligases, peptide-binding domain"/>
    <property type="match status" value="1"/>
</dbReference>
<accession>H5SQM4</accession>
<dbReference type="InterPro" id="IPR018109">
    <property type="entry name" value="Folylpolyglutamate_synth_CS"/>
</dbReference>
<dbReference type="PANTHER" id="PTHR11136">
    <property type="entry name" value="FOLYLPOLYGLUTAMATE SYNTHASE-RELATED"/>
    <property type="match status" value="1"/>
</dbReference>
<comment type="subunit">
    <text evidence="5">Monomer.</text>
</comment>
<keyword evidence="11 18" id="KW-0547">Nucleotide-binding</keyword>
<evidence type="ECO:0000256" key="11">
    <source>
        <dbReference type="ARBA" id="ARBA00022741"/>
    </source>
</evidence>
<evidence type="ECO:0000256" key="10">
    <source>
        <dbReference type="ARBA" id="ARBA00022723"/>
    </source>
</evidence>
<keyword evidence="9 18" id="KW-0436">Ligase</keyword>
<comment type="cofactor">
    <cofactor evidence="1">
        <name>Mg(2+)</name>
        <dbReference type="ChEBI" id="CHEBI:18420"/>
    </cofactor>
</comment>
<comment type="pathway">
    <text evidence="3">Cofactor biosynthesis; tetrahydrofolylpolyglutamate biosynthesis.</text>
</comment>
<protein>
    <recommendedName>
        <fullName evidence="8">Dihydrofolate synthase/folylpolyglutamate synthase</fullName>
        <ecNumber evidence="6">6.3.2.12</ecNumber>
        <ecNumber evidence="7">6.3.2.17</ecNumber>
    </recommendedName>
    <alternativeName>
        <fullName evidence="15">Tetrahydrofolylpolyglutamate synthase</fullName>
    </alternativeName>
</protein>
<reference evidence="21" key="1">
    <citation type="journal article" date="2005" name="Environ. Microbiol.">
        <title>Genetic and functional properties of uncultivated thermophilic crenarchaeotes from a subsurface gold mine as revealed by analysis of genome fragments.</title>
        <authorList>
            <person name="Nunoura T."/>
            <person name="Hirayama H."/>
            <person name="Takami H."/>
            <person name="Oida H."/>
            <person name="Nishi S."/>
            <person name="Shimamura S."/>
            <person name="Suzuki Y."/>
            <person name="Inagaki F."/>
            <person name="Takai K."/>
            <person name="Nealson K.H."/>
            <person name="Horikoshi K."/>
        </authorList>
    </citation>
    <scope>NUCLEOTIDE SEQUENCE</scope>
</reference>
<dbReference type="PROSITE" id="PS01011">
    <property type="entry name" value="FOLYLPOLYGLU_SYNT_1"/>
    <property type="match status" value="1"/>
</dbReference>
<keyword evidence="12 18" id="KW-0067">ATP-binding</keyword>
<evidence type="ECO:0000256" key="2">
    <source>
        <dbReference type="ARBA" id="ARBA00004799"/>
    </source>
</evidence>
<organism evidence="21">
    <name type="scientific">Acetithermum autotrophicum</name>
    <dbReference type="NCBI Taxonomy" id="1446466"/>
    <lineage>
        <taxon>Bacteria</taxon>
        <taxon>Candidatus Bipolaricaulota</taxon>
        <taxon>Candidatus Acetithermum</taxon>
    </lineage>
</organism>
<evidence type="ECO:0000313" key="21">
    <source>
        <dbReference type="EMBL" id="BAL58786.1"/>
    </source>
</evidence>
<evidence type="ECO:0000256" key="7">
    <source>
        <dbReference type="ARBA" id="ARBA00013025"/>
    </source>
</evidence>
<dbReference type="GO" id="GO:0008841">
    <property type="term" value="F:dihydrofolate synthase activity"/>
    <property type="evidence" value="ECO:0007669"/>
    <property type="project" value="UniProtKB-EC"/>
</dbReference>
<dbReference type="AlphaFoldDB" id="H5SQM4"/>
<keyword evidence="10" id="KW-0479">Metal-binding</keyword>
<evidence type="ECO:0000256" key="3">
    <source>
        <dbReference type="ARBA" id="ARBA00005150"/>
    </source>
</evidence>
<dbReference type="PROSITE" id="PS01012">
    <property type="entry name" value="FOLYLPOLYGLU_SYNT_2"/>
    <property type="match status" value="1"/>
</dbReference>
<dbReference type="Pfam" id="PF08245">
    <property type="entry name" value="Mur_ligase_M"/>
    <property type="match status" value="1"/>
</dbReference>
<dbReference type="InterPro" id="IPR036565">
    <property type="entry name" value="Mur-like_cat_sf"/>
</dbReference>
<evidence type="ECO:0000259" key="20">
    <source>
        <dbReference type="Pfam" id="PF08245"/>
    </source>
</evidence>
<dbReference type="EC" id="6.3.2.12" evidence="6"/>
<dbReference type="NCBIfam" id="TIGR01499">
    <property type="entry name" value="folC"/>
    <property type="match status" value="1"/>
</dbReference>
<dbReference type="FunFam" id="3.40.1190.10:FF:000004">
    <property type="entry name" value="Dihydrofolate synthase/folylpolyglutamate synthase"/>
    <property type="match status" value="1"/>
</dbReference>
<evidence type="ECO:0000256" key="18">
    <source>
        <dbReference type="PIRNR" id="PIRNR001563"/>
    </source>
</evidence>
<evidence type="ECO:0000256" key="15">
    <source>
        <dbReference type="ARBA" id="ARBA00030592"/>
    </source>
</evidence>
<dbReference type="SUPFAM" id="SSF53623">
    <property type="entry name" value="MurD-like peptide ligases, catalytic domain"/>
    <property type="match status" value="1"/>
</dbReference>
<feature type="region of interest" description="Disordered" evidence="19">
    <location>
        <begin position="336"/>
        <end position="365"/>
    </location>
</feature>